<proteinExistence type="predicted"/>
<sequence>MVFVFPGFVWFDVQGMCRGGVVCVPVDREHPEDSPCSRRRGRRGTRAFDGGISLRQEWGDGEAQSASTPSGGLVREAALPDASGGLCGSGQKHALVCTPVSACE</sequence>
<keyword evidence="2" id="KW-1185">Reference proteome</keyword>
<comment type="caution">
    <text evidence="1">The sequence shown here is derived from an EMBL/GenBank/DDBJ whole genome shotgun (WGS) entry which is preliminary data.</text>
</comment>
<organism evidence="1 2">
    <name type="scientific">Muraenolepis orangiensis</name>
    <name type="common">Patagonian moray cod</name>
    <dbReference type="NCBI Taxonomy" id="630683"/>
    <lineage>
        <taxon>Eukaryota</taxon>
        <taxon>Metazoa</taxon>
        <taxon>Chordata</taxon>
        <taxon>Craniata</taxon>
        <taxon>Vertebrata</taxon>
        <taxon>Euteleostomi</taxon>
        <taxon>Actinopterygii</taxon>
        <taxon>Neopterygii</taxon>
        <taxon>Teleostei</taxon>
        <taxon>Neoteleostei</taxon>
        <taxon>Acanthomorphata</taxon>
        <taxon>Zeiogadaria</taxon>
        <taxon>Gadariae</taxon>
        <taxon>Gadiformes</taxon>
        <taxon>Muraenolepidoidei</taxon>
        <taxon>Muraenolepididae</taxon>
        <taxon>Muraenolepis</taxon>
    </lineage>
</organism>
<name>A0A9Q0IK19_9TELE</name>
<evidence type="ECO:0000313" key="2">
    <source>
        <dbReference type="Proteomes" id="UP001148018"/>
    </source>
</evidence>
<gene>
    <name evidence="1" type="ORF">NHX12_031825</name>
</gene>
<dbReference type="Proteomes" id="UP001148018">
    <property type="component" value="Unassembled WGS sequence"/>
</dbReference>
<dbReference type="AlphaFoldDB" id="A0A9Q0IK19"/>
<accession>A0A9Q0IK19</accession>
<evidence type="ECO:0000313" key="1">
    <source>
        <dbReference type="EMBL" id="KAJ3600850.1"/>
    </source>
</evidence>
<dbReference type="EMBL" id="JANIIK010000047">
    <property type="protein sequence ID" value="KAJ3600850.1"/>
    <property type="molecule type" value="Genomic_DNA"/>
</dbReference>
<reference evidence="1" key="1">
    <citation type="submission" date="2022-07" db="EMBL/GenBank/DDBJ databases">
        <title>Chromosome-level genome of Muraenolepis orangiensis.</title>
        <authorList>
            <person name="Kim J."/>
        </authorList>
    </citation>
    <scope>NUCLEOTIDE SEQUENCE</scope>
    <source>
        <strain evidence="1">KU_S4_2022</strain>
        <tissue evidence="1">Muscle</tissue>
    </source>
</reference>
<protein>
    <submittedName>
        <fullName evidence="1">Uncharacterized protein</fullName>
    </submittedName>
</protein>